<evidence type="ECO:0000313" key="3">
    <source>
        <dbReference type="Proteomes" id="UP001597287"/>
    </source>
</evidence>
<dbReference type="Proteomes" id="UP001597287">
    <property type="component" value="Unassembled WGS sequence"/>
</dbReference>
<evidence type="ECO:0000313" key="2">
    <source>
        <dbReference type="EMBL" id="MFD2322601.1"/>
    </source>
</evidence>
<dbReference type="EMBL" id="JBHUIG010000042">
    <property type="protein sequence ID" value="MFD2322601.1"/>
    <property type="molecule type" value="Genomic_DNA"/>
</dbReference>
<name>A0ABW5EXN6_9BURK</name>
<gene>
    <name evidence="2" type="ORF">ACFSPV_28385</name>
</gene>
<proteinExistence type="predicted"/>
<comment type="caution">
    <text evidence="2">The sequence shown here is derived from an EMBL/GenBank/DDBJ whole genome shotgun (WGS) entry which is preliminary data.</text>
</comment>
<reference evidence="3" key="1">
    <citation type="journal article" date="2019" name="Int. J. Syst. Evol. Microbiol.">
        <title>The Global Catalogue of Microorganisms (GCM) 10K type strain sequencing project: providing services to taxonomists for standard genome sequencing and annotation.</title>
        <authorList>
            <consortium name="The Broad Institute Genomics Platform"/>
            <consortium name="The Broad Institute Genome Sequencing Center for Infectious Disease"/>
            <person name="Wu L."/>
            <person name="Ma J."/>
        </authorList>
    </citation>
    <scope>NUCLEOTIDE SEQUENCE [LARGE SCALE GENOMIC DNA]</scope>
    <source>
        <strain evidence="3">CCUG 62793</strain>
    </source>
</reference>
<accession>A0ABW5EXN6</accession>
<evidence type="ECO:0000256" key="1">
    <source>
        <dbReference type="SAM" id="MobiDB-lite"/>
    </source>
</evidence>
<keyword evidence="3" id="KW-1185">Reference proteome</keyword>
<protein>
    <submittedName>
        <fullName evidence="2">Uncharacterized protein</fullName>
    </submittedName>
</protein>
<feature type="region of interest" description="Disordered" evidence="1">
    <location>
        <begin position="78"/>
        <end position="100"/>
    </location>
</feature>
<dbReference type="RefSeq" id="WP_380105483.1">
    <property type="nucleotide sequence ID" value="NZ_JBHSIH010000001.1"/>
</dbReference>
<sequence>MSNTNAFPSPCPLCGQTATTFSEHYDSRHHYFCPGCREIKVNKLVRDSLREAPAEVREALSAQARALREGEYLNFTRDFDQPMQGEHRSPWSAEVRTRPV</sequence>
<organism evidence="2 3">
    <name type="scientific">Delftia deserti</name>
    <dbReference type="NCBI Taxonomy" id="1651218"/>
    <lineage>
        <taxon>Bacteria</taxon>
        <taxon>Pseudomonadati</taxon>
        <taxon>Pseudomonadota</taxon>
        <taxon>Betaproteobacteria</taxon>
        <taxon>Burkholderiales</taxon>
        <taxon>Comamonadaceae</taxon>
        <taxon>Delftia</taxon>
    </lineage>
</organism>